<organism evidence="6">
    <name type="scientific">marine sediment metagenome</name>
    <dbReference type="NCBI Taxonomy" id="412755"/>
    <lineage>
        <taxon>unclassified sequences</taxon>
        <taxon>metagenomes</taxon>
        <taxon>ecological metagenomes</taxon>
    </lineage>
</organism>
<evidence type="ECO:0000313" key="6">
    <source>
        <dbReference type="EMBL" id="KKM51226.1"/>
    </source>
</evidence>
<gene>
    <name evidence="6" type="ORF">LCGC14_1555710</name>
</gene>
<dbReference type="GO" id="GO:0016787">
    <property type="term" value="F:hydrolase activity"/>
    <property type="evidence" value="ECO:0007669"/>
    <property type="project" value="UniProtKB-KW"/>
</dbReference>
<evidence type="ECO:0000256" key="2">
    <source>
        <dbReference type="ARBA" id="ARBA00022722"/>
    </source>
</evidence>
<keyword evidence="2" id="KW-0540">Nuclease</keyword>
<dbReference type="AlphaFoldDB" id="A0A0F9IP07"/>
<sequence>MPLKGIHPDDKVFVQSRMAFLPDGFKGNVLAQHKKNLLKLSRREANLALIDLTESVDESITHRLNRGSMNFDENDLKSASKLKAKSALAIWLRLKEEPLEFPYKQILAFIRQNGIEPHGLKDEPTDIEMTPLIRRAINPQWWVRQLRRVQNRDIEITARALNLISKPKQIYVSNVSYRRFQRQRVEQRKYLENMIAEIEEGDPFLLSELQDS</sequence>
<dbReference type="GO" id="GO:0006260">
    <property type="term" value="P:DNA replication"/>
    <property type="evidence" value="ECO:0007669"/>
    <property type="project" value="UniProtKB-KW"/>
</dbReference>
<name>A0A0F9IP07_9ZZZZ</name>
<reference evidence="6" key="1">
    <citation type="journal article" date="2015" name="Nature">
        <title>Complex archaea that bridge the gap between prokaryotes and eukaryotes.</title>
        <authorList>
            <person name="Spang A."/>
            <person name="Saw J.H."/>
            <person name="Jorgensen S.L."/>
            <person name="Zaremba-Niedzwiedzka K."/>
            <person name="Martijn J."/>
            <person name="Lind A.E."/>
            <person name="van Eijk R."/>
            <person name="Schleper C."/>
            <person name="Guy L."/>
            <person name="Ettema T.J."/>
        </authorList>
    </citation>
    <scope>NUCLEOTIDE SEQUENCE</scope>
</reference>
<dbReference type="Pfam" id="PF05840">
    <property type="entry name" value="Phage_GPA"/>
    <property type="match status" value="1"/>
</dbReference>
<dbReference type="EMBL" id="LAZR01011953">
    <property type="protein sequence ID" value="KKM51226.1"/>
    <property type="molecule type" value="Genomic_DNA"/>
</dbReference>
<evidence type="ECO:0000256" key="3">
    <source>
        <dbReference type="ARBA" id="ARBA00022759"/>
    </source>
</evidence>
<dbReference type="InterPro" id="IPR008766">
    <property type="entry name" value="Replication_gene_A-like"/>
</dbReference>
<proteinExistence type="predicted"/>
<feature type="domain" description="Replication gene A protein-like" evidence="5">
    <location>
        <begin position="103"/>
        <end position="210"/>
    </location>
</feature>
<evidence type="ECO:0000256" key="4">
    <source>
        <dbReference type="ARBA" id="ARBA00022801"/>
    </source>
</evidence>
<feature type="non-terminal residue" evidence="6">
    <location>
        <position position="212"/>
    </location>
</feature>
<keyword evidence="3" id="KW-0255">Endonuclease</keyword>
<keyword evidence="1" id="KW-0235">DNA replication</keyword>
<keyword evidence="4" id="KW-0378">Hydrolase</keyword>
<evidence type="ECO:0000256" key="1">
    <source>
        <dbReference type="ARBA" id="ARBA00022705"/>
    </source>
</evidence>
<evidence type="ECO:0000259" key="5">
    <source>
        <dbReference type="Pfam" id="PF05840"/>
    </source>
</evidence>
<dbReference type="GO" id="GO:0004519">
    <property type="term" value="F:endonuclease activity"/>
    <property type="evidence" value="ECO:0007669"/>
    <property type="project" value="UniProtKB-KW"/>
</dbReference>
<accession>A0A0F9IP07</accession>
<protein>
    <recommendedName>
        <fullName evidence="5">Replication gene A protein-like domain-containing protein</fullName>
    </recommendedName>
</protein>
<comment type="caution">
    <text evidence="6">The sequence shown here is derived from an EMBL/GenBank/DDBJ whole genome shotgun (WGS) entry which is preliminary data.</text>
</comment>